<name>A0A1A3KDA1_MYCAS</name>
<proteinExistence type="predicted"/>
<evidence type="ECO:0000313" key="2">
    <source>
        <dbReference type="EMBL" id="OBJ82394.1"/>
    </source>
</evidence>
<dbReference type="InterPro" id="IPR016040">
    <property type="entry name" value="NAD(P)-bd_dom"/>
</dbReference>
<dbReference type="PANTHER" id="PTHR43162:SF1">
    <property type="entry name" value="PRESTALK A DIFFERENTIATION PROTEIN A"/>
    <property type="match status" value="1"/>
</dbReference>
<reference evidence="2 3" key="1">
    <citation type="submission" date="2016-06" db="EMBL/GenBank/DDBJ databases">
        <authorList>
            <person name="Kjaerup R.B."/>
            <person name="Dalgaard T.S."/>
            <person name="Juul-Madsen H.R."/>
        </authorList>
    </citation>
    <scope>NUCLEOTIDE SEQUENCE [LARGE SCALE GENOMIC DNA]</scope>
    <source>
        <strain evidence="2 3">1276495.2</strain>
    </source>
</reference>
<dbReference type="Gene3D" id="3.40.50.720">
    <property type="entry name" value="NAD(P)-binding Rossmann-like Domain"/>
    <property type="match status" value="1"/>
</dbReference>
<comment type="caution">
    <text evidence="2">The sequence shown here is derived from an EMBL/GenBank/DDBJ whole genome shotgun (WGS) entry which is preliminary data.</text>
</comment>
<dbReference type="InterPro" id="IPR051604">
    <property type="entry name" value="Ergot_Alk_Oxidoreductase"/>
</dbReference>
<protein>
    <submittedName>
        <fullName evidence="2">Nucleoside-diphosphate sugar epimerase</fullName>
    </submittedName>
</protein>
<dbReference type="EMBL" id="LZLM01000112">
    <property type="protein sequence ID" value="OBJ82394.1"/>
    <property type="molecule type" value="Genomic_DNA"/>
</dbReference>
<dbReference type="InterPro" id="IPR036291">
    <property type="entry name" value="NAD(P)-bd_dom_sf"/>
</dbReference>
<evidence type="ECO:0000259" key="1">
    <source>
        <dbReference type="Pfam" id="PF13460"/>
    </source>
</evidence>
<organism evidence="2 3">
    <name type="scientific">Mycobacterium asiaticum</name>
    <dbReference type="NCBI Taxonomy" id="1790"/>
    <lineage>
        <taxon>Bacteria</taxon>
        <taxon>Bacillati</taxon>
        <taxon>Actinomycetota</taxon>
        <taxon>Actinomycetes</taxon>
        <taxon>Mycobacteriales</taxon>
        <taxon>Mycobacteriaceae</taxon>
        <taxon>Mycobacterium</taxon>
    </lineage>
</organism>
<dbReference type="SUPFAM" id="SSF51735">
    <property type="entry name" value="NAD(P)-binding Rossmann-fold domains"/>
    <property type="match status" value="1"/>
</dbReference>
<gene>
    <name evidence="2" type="ORF">A5640_21075</name>
</gene>
<dbReference type="Pfam" id="PF13460">
    <property type="entry name" value="NAD_binding_10"/>
    <property type="match status" value="1"/>
</dbReference>
<dbReference type="RefSeq" id="WP_036362431.1">
    <property type="nucleotide sequence ID" value="NZ_LZLM01000112.1"/>
</dbReference>
<dbReference type="PANTHER" id="PTHR43162">
    <property type="match status" value="1"/>
</dbReference>
<accession>A0A1A3KDA1</accession>
<sequence>MIITVTGATGNIGRPLVAELAAAGARVRAITRTPSTGQFPDGVEQVRSLADALPGTSAVFLNSRALPQRNAEGLADVAAQCAAAGVTKLVALSAINADDDFARQPSRFRGDRNWEVEQAAVDSGLQWVSLRPSVFASNFTGMWGGQLRLGDVVAGPYATASMAPIVDGDVSAVAARALLTDELVGRKIAMTGPHALTNRELVDVIGTVLQRPLRYHELPPEVVRQRFRGLGFSSEFADAYVAMLAASLDSPALVTHEVEKVLGRPPLEFAEWVARHRDDFTRQAVRDA</sequence>
<dbReference type="AlphaFoldDB" id="A0A1A3KDA1"/>
<evidence type="ECO:0000313" key="3">
    <source>
        <dbReference type="Proteomes" id="UP000093925"/>
    </source>
</evidence>
<dbReference type="GeneID" id="61216361"/>
<dbReference type="Proteomes" id="UP000093925">
    <property type="component" value="Unassembled WGS sequence"/>
</dbReference>
<feature type="domain" description="NAD(P)-binding" evidence="1">
    <location>
        <begin position="7"/>
        <end position="138"/>
    </location>
</feature>